<accession>A0A1M2VY47</accession>
<evidence type="ECO:0000313" key="2">
    <source>
        <dbReference type="Proteomes" id="UP000184267"/>
    </source>
</evidence>
<comment type="caution">
    <text evidence="1">The sequence shown here is derived from an EMBL/GenBank/DDBJ whole genome shotgun (WGS) entry which is preliminary data.</text>
</comment>
<dbReference type="AlphaFoldDB" id="A0A1M2VY47"/>
<sequence length="458" mass="50787">TRSGMNYSPWLVELGGTLEIAADLNPLDQEARQRVCDALMAPIPDEDDLPVATVHYKPCDASSTSTPPYDDVAILKTGMKRKLRDKARFKERRRASRLAEEKRAAVHDSVSRRIKIVSHKIARRVQAMPLSAVDISGAAVARTGFIGRRQPQNASDHRPLTKADAVRLGFQYIEWDGREGRPLLDNASRVFAVLAGSPKDVDGWAQVNHDAQQAFDAARSMYRLEPKQISHRRGSFPAVAAGISFGGGQKHVNNLVHSVHNQGIIGQLLNHPAVQRIAGFGDAAFKLYAPRLHGYYAKTMQTLLEDNATLKPNFRNSVFGCATFNLGPQVITSVHTDHLNLPAGWCAVTSIGDFDPKEGGHLLLWDLNLMIEFPPGSLILIPSAILRHSNTVVRSYERRYSFTQYSAGGLFRWVECGCKSQKEFSAEGGVHSISGTERWLRGIDMWSTWDELQAVWAE</sequence>
<proteinExistence type="predicted"/>
<name>A0A1M2VY47_TRAPU</name>
<organism evidence="1 2">
    <name type="scientific">Trametes pubescens</name>
    <name type="common">White-rot fungus</name>
    <dbReference type="NCBI Taxonomy" id="154538"/>
    <lineage>
        <taxon>Eukaryota</taxon>
        <taxon>Fungi</taxon>
        <taxon>Dikarya</taxon>
        <taxon>Basidiomycota</taxon>
        <taxon>Agaricomycotina</taxon>
        <taxon>Agaricomycetes</taxon>
        <taxon>Polyporales</taxon>
        <taxon>Polyporaceae</taxon>
        <taxon>Trametes</taxon>
    </lineage>
</organism>
<dbReference type="OrthoDB" id="2797114at2759"/>
<dbReference type="STRING" id="154538.A0A1M2VY47"/>
<dbReference type="EMBL" id="MNAD01000486">
    <property type="protein sequence ID" value="OJT12466.1"/>
    <property type="molecule type" value="Genomic_DNA"/>
</dbReference>
<reference evidence="1 2" key="1">
    <citation type="submission" date="2016-10" db="EMBL/GenBank/DDBJ databases">
        <title>Genome sequence of the basidiomycete white-rot fungus Trametes pubescens.</title>
        <authorList>
            <person name="Makela M.R."/>
            <person name="Granchi Z."/>
            <person name="Peng M."/>
            <person name="De Vries R.P."/>
            <person name="Grigoriev I."/>
            <person name="Riley R."/>
            <person name="Hilden K."/>
        </authorList>
    </citation>
    <scope>NUCLEOTIDE SEQUENCE [LARGE SCALE GENOMIC DNA]</scope>
    <source>
        <strain evidence="1 2">FBCC735</strain>
    </source>
</reference>
<feature type="non-terminal residue" evidence="1">
    <location>
        <position position="1"/>
    </location>
</feature>
<protein>
    <submittedName>
        <fullName evidence="1">Uncharacterized protein</fullName>
    </submittedName>
</protein>
<dbReference type="Gene3D" id="3.60.130.30">
    <property type="match status" value="1"/>
</dbReference>
<dbReference type="OMA" id="NIIRMAN"/>
<evidence type="ECO:0000313" key="1">
    <source>
        <dbReference type="EMBL" id="OJT12466.1"/>
    </source>
</evidence>
<gene>
    <name evidence="1" type="ORF">TRAPUB_10992</name>
</gene>
<dbReference type="Proteomes" id="UP000184267">
    <property type="component" value="Unassembled WGS sequence"/>
</dbReference>
<keyword evidence="2" id="KW-1185">Reference proteome</keyword>